<gene>
    <name evidence="3" type="primary">LOC103505852</name>
</gene>
<dbReference type="GeneID" id="103505852"/>
<proteinExistence type="predicted"/>
<organism evidence="2 3">
    <name type="scientific">Diaphorina citri</name>
    <name type="common">Asian citrus psyllid</name>
    <dbReference type="NCBI Taxonomy" id="121845"/>
    <lineage>
        <taxon>Eukaryota</taxon>
        <taxon>Metazoa</taxon>
        <taxon>Ecdysozoa</taxon>
        <taxon>Arthropoda</taxon>
        <taxon>Hexapoda</taxon>
        <taxon>Insecta</taxon>
        <taxon>Pterygota</taxon>
        <taxon>Neoptera</taxon>
        <taxon>Paraneoptera</taxon>
        <taxon>Hemiptera</taxon>
        <taxon>Sternorrhyncha</taxon>
        <taxon>Psylloidea</taxon>
        <taxon>Psyllidae</taxon>
        <taxon>Diaphorininae</taxon>
        <taxon>Diaphorina</taxon>
    </lineage>
</organism>
<keyword evidence="1" id="KW-0732">Signal</keyword>
<evidence type="ECO:0000313" key="3">
    <source>
        <dbReference type="RefSeq" id="XP_026676880.1"/>
    </source>
</evidence>
<accession>A0A3Q0IRA7</accession>
<dbReference type="RefSeq" id="XP_026676880.1">
    <property type="nucleotide sequence ID" value="XM_026821079.1"/>
</dbReference>
<feature type="signal peptide" evidence="1">
    <location>
        <begin position="1"/>
        <end position="19"/>
    </location>
</feature>
<feature type="chain" id="PRO_5018265784" evidence="1">
    <location>
        <begin position="20"/>
        <end position="122"/>
    </location>
</feature>
<dbReference type="KEGG" id="dci:103505852"/>
<dbReference type="Proteomes" id="UP000079169">
    <property type="component" value="Unplaced"/>
</dbReference>
<sequence>MKGLLLCFLLFGIFLLTNGQATESPNAVTTADDRPADFNAILKKLRDQTVEILKKEVEKCIPVVKSAQELSTASLIFGLNFANVVATVVKNVLQYCIGIDFFSCVRVQIVKVGAHKSCLLPV</sequence>
<keyword evidence="2" id="KW-1185">Reference proteome</keyword>
<dbReference type="AlphaFoldDB" id="A0A3Q0IRA7"/>
<name>A0A3Q0IRA7_DIACI</name>
<evidence type="ECO:0000313" key="2">
    <source>
        <dbReference type="Proteomes" id="UP000079169"/>
    </source>
</evidence>
<dbReference type="PaxDb" id="121845-A0A3Q0IRA7"/>
<reference evidence="3" key="1">
    <citation type="submission" date="2025-08" db="UniProtKB">
        <authorList>
            <consortium name="RefSeq"/>
        </authorList>
    </citation>
    <scope>IDENTIFICATION</scope>
</reference>
<protein>
    <submittedName>
        <fullName evidence="3">Uncharacterized protein LOC103505852</fullName>
    </submittedName>
</protein>
<evidence type="ECO:0000256" key="1">
    <source>
        <dbReference type="SAM" id="SignalP"/>
    </source>
</evidence>